<dbReference type="RefSeq" id="WP_149755166.1">
    <property type="nucleotide sequence ID" value="NZ_FOMS01000003.1"/>
</dbReference>
<proteinExistence type="predicted"/>
<dbReference type="InterPro" id="IPR008792">
    <property type="entry name" value="PQQD"/>
</dbReference>
<dbReference type="NCBIfam" id="TIGR03859">
    <property type="entry name" value="PQQ_PqqD"/>
    <property type="match status" value="1"/>
</dbReference>
<evidence type="ECO:0000313" key="4">
    <source>
        <dbReference type="EMBL" id="SFD83653.1"/>
    </source>
</evidence>
<name>A0A1I1VRL6_9RHOB</name>
<keyword evidence="5" id="KW-1185">Reference proteome</keyword>
<dbReference type="GO" id="GO:0018189">
    <property type="term" value="P:pyrroloquinoline quinone biosynthetic process"/>
    <property type="evidence" value="ECO:0007669"/>
    <property type="project" value="UniProtKB-UniPathway"/>
</dbReference>
<evidence type="ECO:0000313" key="5">
    <source>
        <dbReference type="Proteomes" id="UP000325289"/>
    </source>
</evidence>
<dbReference type="AlphaFoldDB" id="A0A1I1VRL6"/>
<dbReference type="OrthoDB" id="7995890at2"/>
<organism evidence="4 5">
    <name type="scientific">Roseivivax sediminis</name>
    <dbReference type="NCBI Taxonomy" id="936889"/>
    <lineage>
        <taxon>Bacteria</taxon>
        <taxon>Pseudomonadati</taxon>
        <taxon>Pseudomonadota</taxon>
        <taxon>Alphaproteobacteria</taxon>
        <taxon>Rhodobacterales</taxon>
        <taxon>Roseobacteraceae</taxon>
        <taxon>Roseivivax</taxon>
    </lineage>
</organism>
<dbReference type="GO" id="GO:0048038">
    <property type="term" value="F:quinone binding"/>
    <property type="evidence" value="ECO:0007669"/>
    <property type="project" value="InterPro"/>
</dbReference>
<protein>
    <submittedName>
        <fullName evidence="4">Pyrroloquinoline quinone biosynthesis protein D</fullName>
    </submittedName>
</protein>
<dbReference type="UniPathway" id="UPA00539"/>
<dbReference type="InterPro" id="IPR041881">
    <property type="entry name" value="PqqD_sf"/>
</dbReference>
<dbReference type="Proteomes" id="UP000325289">
    <property type="component" value="Unassembled WGS sequence"/>
</dbReference>
<comment type="subunit">
    <text evidence="2">Monomer. Interacts with PqqE.</text>
</comment>
<evidence type="ECO:0000256" key="3">
    <source>
        <dbReference type="ARBA" id="ARBA00022905"/>
    </source>
</evidence>
<gene>
    <name evidence="4" type="ORF">SAMN04515678_103268</name>
</gene>
<accession>A0A1I1VRL6</accession>
<evidence type="ECO:0000256" key="1">
    <source>
        <dbReference type="ARBA" id="ARBA00004886"/>
    </source>
</evidence>
<dbReference type="Gene3D" id="1.10.10.1150">
    <property type="entry name" value="Coenzyme PQQ synthesis protein D (PqqD)"/>
    <property type="match status" value="1"/>
</dbReference>
<dbReference type="InterPro" id="IPR022479">
    <property type="entry name" value="PqqD_bac"/>
</dbReference>
<evidence type="ECO:0000256" key="2">
    <source>
        <dbReference type="ARBA" id="ARBA00011741"/>
    </source>
</evidence>
<sequence>MEPAAIPYLPRGVRLHRDRVREAWVLLAPERAIMLDEIGHAVLTEIDGARSFSEITAALAAKYDAPQDEIAGDCAGLLGALRARRFLEVRE</sequence>
<reference evidence="4 5" key="1">
    <citation type="submission" date="2016-10" db="EMBL/GenBank/DDBJ databases">
        <authorList>
            <person name="Varghese N."/>
            <person name="Submissions S."/>
        </authorList>
    </citation>
    <scope>NUCLEOTIDE SEQUENCE [LARGE SCALE GENOMIC DNA]</scope>
    <source>
        <strain evidence="5">YIM D21,KCTC 23444,ACCC 10710</strain>
    </source>
</reference>
<dbReference type="Pfam" id="PF05402">
    <property type="entry name" value="PqqD"/>
    <property type="match status" value="1"/>
</dbReference>
<dbReference type="EMBL" id="FOMS01000003">
    <property type="protein sequence ID" value="SFD83653.1"/>
    <property type="molecule type" value="Genomic_DNA"/>
</dbReference>
<comment type="pathway">
    <text evidence="1">Cofactor biosynthesis; pyrroloquinoline quinone biosynthesis.</text>
</comment>
<keyword evidence="3" id="KW-0884">PQQ biosynthesis</keyword>